<comment type="caution">
    <text evidence="2">The sequence shown here is derived from an EMBL/GenBank/DDBJ whole genome shotgun (WGS) entry which is preliminary data.</text>
</comment>
<feature type="signal peptide" evidence="1">
    <location>
        <begin position="1"/>
        <end position="15"/>
    </location>
</feature>
<name>A0A8X6M0G6_TRICU</name>
<dbReference type="AlphaFoldDB" id="A0A8X6M0G6"/>
<keyword evidence="3" id="KW-1185">Reference proteome</keyword>
<accession>A0A8X6M0G6</accession>
<dbReference type="OrthoDB" id="7694786at2759"/>
<protein>
    <submittedName>
        <fullName evidence="2">Uncharacterized protein</fullName>
    </submittedName>
</protein>
<organism evidence="2 3">
    <name type="scientific">Trichonephila clavata</name>
    <name type="common">Joro spider</name>
    <name type="synonym">Nephila clavata</name>
    <dbReference type="NCBI Taxonomy" id="2740835"/>
    <lineage>
        <taxon>Eukaryota</taxon>
        <taxon>Metazoa</taxon>
        <taxon>Ecdysozoa</taxon>
        <taxon>Arthropoda</taxon>
        <taxon>Chelicerata</taxon>
        <taxon>Arachnida</taxon>
        <taxon>Araneae</taxon>
        <taxon>Araneomorphae</taxon>
        <taxon>Entelegynae</taxon>
        <taxon>Araneoidea</taxon>
        <taxon>Nephilidae</taxon>
        <taxon>Trichonephila</taxon>
    </lineage>
</organism>
<dbReference type="EMBL" id="BMAO01038839">
    <property type="protein sequence ID" value="GFR27442.1"/>
    <property type="molecule type" value="Genomic_DNA"/>
</dbReference>
<feature type="chain" id="PRO_5036498805" evidence="1">
    <location>
        <begin position="16"/>
        <end position="77"/>
    </location>
</feature>
<evidence type="ECO:0000313" key="2">
    <source>
        <dbReference type="EMBL" id="GFR27442.1"/>
    </source>
</evidence>
<sequence length="77" mass="8820">MRVFLPVLNIMKVIGVPIGQTAEDYPDTVDNERILRVEKTSEANCKEARTLRRALKVVENENFEETERLLYTPGIAD</sequence>
<keyword evidence="1" id="KW-0732">Signal</keyword>
<evidence type="ECO:0000313" key="3">
    <source>
        <dbReference type="Proteomes" id="UP000887116"/>
    </source>
</evidence>
<proteinExistence type="predicted"/>
<dbReference type="Proteomes" id="UP000887116">
    <property type="component" value="Unassembled WGS sequence"/>
</dbReference>
<reference evidence="2" key="1">
    <citation type="submission" date="2020-07" db="EMBL/GenBank/DDBJ databases">
        <title>Multicomponent nature underlies the extraordinary mechanical properties of spider dragline silk.</title>
        <authorList>
            <person name="Kono N."/>
            <person name="Nakamura H."/>
            <person name="Mori M."/>
            <person name="Yoshida Y."/>
            <person name="Ohtoshi R."/>
            <person name="Malay A.D."/>
            <person name="Moran D.A.P."/>
            <person name="Tomita M."/>
            <person name="Numata K."/>
            <person name="Arakawa K."/>
        </authorList>
    </citation>
    <scope>NUCLEOTIDE SEQUENCE</scope>
</reference>
<gene>
    <name evidence="2" type="ORF">TNCT_275251</name>
</gene>
<evidence type="ECO:0000256" key="1">
    <source>
        <dbReference type="SAM" id="SignalP"/>
    </source>
</evidence>